<organism evidence="7">
    <name type="scientific">marine sediment metagenome</name>
    <dbReference type="NCBI Taxonomy" id="412755"/>
    <lineage>
        <taxon>unclassified sequences</taxon>
        <taxon>metagenomes</taxon>
        <taxon>ecological metagenomes</taxon>
    </lineage>
</organism>
<dbReference type="Pfam" id="PF12832">
    <property type="entry name" value="MFS_1_like"/>
    <property type="match status" value="1"/>
</dbReference>
<accession>X1AH39</accession>
<evidence type="ECO:0000256" key="3">
    <source>
        <dbReference type="ARBA" id="ARBA00022989"/>
    </source>
</evidence>
<dbReference type="InterPro" id="IPR024989">
    <property type="entry name" value="MFS_assoc_dom"/>
</dbReference>
<keyword evidence="3 5" id="KW-1133">Transmembrane helix</keyword>
<feature type="non-terminal residue" evidence="7">
    <location>
        <position position="82"/>
    </location>
</feature>
<gene>
    <name evidence="7" type="ORF">S01H4_29646</name>
</gene>
<dbReference type="GO" id="GO:0022857">
    <property type="term" value="F:transmembrane transporter activity"/>
    <property type="evidence" value="ECO:0007669"/>
    <property type="project" value="InterPro"/>
</dbReference>
<proteinExistence type="predicted"/>
<evidence type="ECO:0000256" key="1">
    <source>
        <dbReference type="ARBA" id="ARBA00004141"/>
    </source>
</evidence>
<evidence type="ECO:0000313" key="7">
    <source>
        <dbReference type="EMBL" id="GAG81900.1"/>
    </source>
</evidence>
<dbReference type="GO" id="GO:0016020">
    <property type="term" value="C:membrane"/>
    <property type="evidence" value="ECO:0007669"/>
    <property type="project" value="UniProtKB-SubCell"/>
</dbReference>
<name>X1AH39_9ZZZZ</name>
<dbReference type="PROSITE" id="PS50850">
    <property type="entry name" value="MFS"/>
    <property type="match status" value="1"/>
</dbReference>
<dbReference type="Gene3D" id="1.20.1250.20">
    <property type="entry name" value="MFS general substrate transporter like domains"/>
    <property type="match status" value="1"/>
</dbReference>
<feature type="transmembrane region" description="Helical" evidence="5">
    <location>
        <begin position="12"/>
        <end position="33"/>
    </location>
</feature>
<dbReference type="InterPro" id="IPR036259">
    <property type="entry name" value="MFS_trans_sf"/>
</dbReference>
<reference evidence="7" key="1">
    <citation type="journal article" date="2014" name="Front. Microbiol.">
        <title>High frequency of phylogenetically diverse reductive dehalogenase-homologous genes in deep subseafloor sedimentary metagenomes.</title>
        <authorList>
            <person name="Kawai M."/>
            <person name="Futagami T."/>
            <person name="Toyoda A."/>
            <person name="Takaki Y."/>
            <person name="Nishi S."/>
            <person name="Hori S."/>
            <person name="Arai W."/>
            <person name="Tsubouchi T."/>
            <person name="Morono Y."/>
            <person name="Uchiyama I."/>
            <person name="Ito T."/>
            <person name="Fujiyama A."/>
            <person name="Inagaki F."/>
            <person name="Takami H."/>
        </authorList>
    </citation>
    <scope>NUCLEOTIDE SEQUENCE</scope>
    <source>
        <strain evidence="7">Expedition CK06-06</strain>
    </source>
</reference>
<feature type="domain" description="Major facilitator superfamily (MFS) profile" evidence="6">
    <location>
        <begin position="7"/>
        <end position="82"/>
    </location>
</feature>
<evidence type="ECO:0000256" key="2">
    <source>
        <dbReference type="ARBA" id="ARBA00022692"/>
    </source>
</evidence>
<evidence type="ECO:0000259" key="6">
    <source>
        <dbReference type="PROSITE" id="PS50850"/>
    </source>
</evidence>
<evidence type="ECO:0000256" key="5">
    <source>
        <dbReference type="SAM" id="Phobius"/>
    </source>
</evidence>
<dbReference type="InterPro" id="IPR020846">
    <property type="entry name" value="MFS_dom"/>
</dbReference>
<protein>
    <recommendedName>
        <fullName evidence="6">Major facilitator superfamily (MFS) profile domain-containing protein</fullName>
    </recommendedName>
</protein>
<evidence type="ECO:0000256" key="4">
    <source>
        <dbReference type="ARBA" id="ARBA00023136"/>
    </source>
</evidence>
<feature type="transmembrane region" description="Helical" evidence="5">
    <location>
        <begin position="45"/>
        <end position="64"/>
    </location>
</feature>
<dbReference type="AlphaFoldDB" id="X1AH39"/>
<keyword evidence="4 5" id="KW-0472">Membrane</keyword>
<dbReference type="EMBL" id="BART01015238">
    <property type="protein sequence ID" value="GAG81900.1"/>
    <property type="molecule type" value="Genomic_DNA"/>
</dbReference>
<keyword evidence="2 5" id="KW-0812">Transmembrane</keyword>
<dbReference type="SUPFAM" id="SSF103473">
    <property type="entry name" value="MFS general substrate transporter"/>
    <property type="match status" value="1"/>
</dbReference>
<comment type="caution">
    <text evidence="7">The sequence shown here is derived from an EMBL/GenBank/DDBJ whole genome shotgun (WGS) entry which is preliminary data.</text>
</comment>
<comment type="subcellular location">
    <subcellularLocation>
        <location evidence="1">Membrane</location>
        <topology evidence="1">Multi-pass membrane protein</topology>
    </subcellularLocation>
</comment>
<sequence>MKKSLNKIAPIVSILAIGMLSISILEPVLPLYLIHVGFSSKATGVIISVLWLGMIIGESSWGWIADKIGIRIPMIWGTLVSG</sequence>